<keyword evidence="10 17" id="KW-0762">Sugar transport</keyword>
<sequence>MVTLELKGIAAAPGVVMGRAKHLAEQVVDATRVELDSGDVDRELARFNQVVAVAAAELESLRAVTLEKLGAAEAEIFETHQLLLKDEEFVGGVEALIGAEHVNAEYALKVTVDEICAVIESIDDAYLRERAADIRDVGKRLARGLARSVSGADAAGQVSEDAGVGGAEAISPAEMDRLPASGEHRSEEDRSSANAGGAGLKQVLLAADLTPSETAQLDREAVAAFATEIGGRTSHSAIMARSMDIPAVVGLGEALRSVPDGALVIVDGSDGVVHVSPDADTIARYERRAAELAERKRLERRYLGLPSVTRDGRQVELVANIGSPRDAAAAQAAGAEGIGLYRTEFLYMDRADLPSEEEQYAAYSEAAEVFGAEAPVVIRTLDIGGDKKLPYLPLPEEENPFLGVRAIRLCLDRHDLFRTQLRAILRAGVHGNVKIMFPMIATLGEWQQATAQLEIAKQELRDAGQPYADKLEVGIMIEVPSAALMADVLAKEVDFFSIGTNDLVQYVMAADRMNEKLAYLSDPFYPAVLRLIRHVIRAATAEGKWVGMCGEMAGHLTALPLLLGMGLHEFSMSASAVLPARALLSKLNSADATALADELLQLTGPEQIRARLEAYIAALNEEVMK</sequence>
<dbReference type="InterPro" id="IPR000121">
    <property type="entry name" value="PEP_util_C"/>
</dbReference>
<evidence type="ECO:0000256" key="20">
    <source>
        <dbReference type="PIRSR" id="PIRSR000732-3"/>
    </source>
</evidence>
<dbReference type="InterPro" id="IPR018274">
    <property type="entry name" value="PEP_util_AS"/>
</dbReference>
<dbReference type="OrthoDB" id="9765468at2"/>
<evidence type="ECO:0000259" key="21">
    <source>
        <dbReference type="Pfam" id="PF00391"/>
    </source>
</evidence>
<dbReference type="InterPro" id="IPR015813">
    <property type="entry name" value="Pyrv/PenolPyrv_kinase-like_dom"/>
</dbReference>
<evidence type="ECO:0000256" key="4">
    <source>
        <dbReference type="ARBA" id="ARBA00004496"/>
    </source>
</evidence>
<evidence type="ECO:0000313" key="24">
    <source>
        <dbReference type="EMBL" id="ANE46630.1"/>
    </source>
</evidence>
<keyword evidence="25" id="KW-1185">Reference proteome</keyword>
<evidence type="ECO:0000259" key="22">
    <source>
        <dbReference type="Pfam" id="PF02896"/>
    </source>
</evidence>
<dbReference type="SUPFAM" id="SSF47831">
    <property type="entry name" value="Enzyme I of the PEP:sugar phosphotransferase system HPr-binding (sub)domain"/>
    <property type="match status" value="1"/>
</dbReference>
<evidence type="ECO:0000256" key="1">
    <source>
        <dbReference type="ARBA" id="ARBA00000683"/>
    </source>
</evidence>
<dbReference type="GO" id="GO:0009401">
    <property type="term" value="P:phosphoenolpyruvate-dependent sugar phosphotransferase system"/>
    <property type="evidence" value="ECO:0007669"/>
    <property type="project" value="UniProtKB-KW"/>
</dbReference>
<evidence type="ECO:0000256" key="13">
    <source>
        <dbReference type="ARBA" id="ARBA00022723"/>
    </source>
</evidence>
<evidence type="ECO:0000256" key="12">
    <source>
        <dbReference type="ARBA" id="ARBA00022683"/>
    </source>
</evidence>
<keyword evidence="15 17" id="KW-0460">Magnesium</keyword>
<comment type="catalytic activity">
    <reaction evidence="1 17">
        <text>L-histidyl-[protein] + phosphoenolpyruvate = N(pros)-phospho-L-histidyl-[protein] + pyruvate</text>
        <dbReference type="Rhea" id="RHEA:23880"/>
        <dbReference type="Rhea" id="RHEA-COMP:9745"/>
        <dbReference type="Rhea" id="RHEA-COMP:9746"/>
        <dbReference type="ChEBI" id="CHEBI:15361"/>
        <dbReference type="ChEBI" id="CHEBI:29979"/>
        <dbReference type="ChEBI" id="CHEBI:58702"/>
        <dbReference type="ChEBI" id="CHEBI:64837"/>
        <dbReference type="EC" id="2.7.3.9"/>
    </reaction>
</comment>
<evidence type="ECO:0000256" key="17">
    <source>
        <dbReference type="PIRNR" id="PIRNR000732"/>
    </source>
</evidence>
<dbReference type="GO" id="GO:0016301">
    <property type="term" value="F:kinase activity"/>
    <property type="evidence" value="ECO:0007669"/>
    <property type="project" value="UniProtKB-KW"/>
</dbReference>
<feature type="binding site" evidence="19">
    <location>
        <position position="342"/>
    </location>
    <ligand>
        <name>phosphoenolpyruvate</name>
        <dbReference type="ChEBI" id="CHEBI:58702"/>
    </ligand>
</feature>
<dbReference type="PATRIC" id="fig|1178515.4.peg.2109"/>
<dbReference type="PROSITE" id="PS00370">
    <property type="entry name" value="PEP_ENZYMES_PHOS_SITE"/>
    <property type="match status" value="1"/>
</dbReference>
<dbReference type="PANTHER" id="PTHR46244:SF3">
    <property type="entry name" value="PHOSPHOENOLPYRUVATE-PROTEIN PHOSPHOTRANSFERASE"/>
    <property type="match status" value="1"/>
</dbReference>
<dbReference type="PIRSF" id="PIRSF000732">
    <property type="entry name" value="PTS_enzyme_I"/>
    <property type="match status" value="1"/>
</dbReference>
<dbReference type="SUPFAM" id="SSF51621">
    <property type="entry name" value="Phosphoenolpyruvate/pyruvate domain"/>
    <property type="match status" value="1"/>
</dbReference>
<dbReference type="NCBIfam" id="TIGR01417">
    <property type="entry name" value="PTS_I_fam"/>
    <property type="match status" value="1"/>
</dbReference>
<dbReference type="EC" id="2.7.3.9" evidence="6 17"/>
<evidence type="ECO:0000256" key="14">
    <source>
        <dbReference type="ARBA" id="ARBA00022777"/>
    </source>
</evidence>
<keyword evidence="24" id="KW-0670">Pyruvate</keyword>
<dbReference type="InterPro" id="IPR008279">
    <property type="entry name" value="PEP-util_enz_mobile_dom"/>
</dbReference>
<feature type="domain" description="Phosphotransferase system enzyme I N-terminal" evidence="23">
    <location>
        <begin position="7"/>
        <end position="130"/>
    </location>
</feature>
<comment type="subcellular location">
    <subcellularLocation>
        <location evidence="4 17">Cytoplasm</location>
    </subcellularLocation>
</comment>
<feature type="domain" description="PEP-utilising enzyme C-terminal" evidence="22">
    <location>
        <begin position="302"/>
        <end position="588"/>
    </location>
</feature>
<keyword evidence="13 17" id="KW-0479">Metal-binding</keyword>
<keyword evidence="11 17" id="KW-0808">Transferase</keyword>
<dbReference type="InterPro" id="IPR008731">
    <property type="entry name" value="PTS_EIN"/>
</dbReference>
<evidence type="ECO:0000256" key="19">
    <source>
        <dbReference type="PIRSR" id="PIRSR000732-2"/>
    </source>
</evidence>
<reference evidence="24 25" key="1">
    <citation type="submission" date="2015-01" db="EMBL/GenBank/DDBJ databases">
        <title>Paenibacillus swuensis/DY6/whole genome sequencing.</title>
        <authorList>
            <person name="Kim M.K."/>
            <person name="Srinivasan S."/>
            <person name="Lee J.-J."/>
        </authorList>
    </citation>
    <scope>NUCLEOTIDE SEQUENCE [LARGE SCALE GENOMIC DNA]</scope>
    <source>
        <strain evidence="24 25">DY6</strain>
    </source>
</reference>
<accession>A0A172THY9</accession>
<evidence type="ECO:0000256" key="18">
    <source>
        <dbReference type="PIRSR" id="PIRSR000732-1"/>
    </source>
</evidence>
<feature type="binding site" evidence="20">
    <location>
        <position position="478"/>
    </location>
    <ligand>
        <name>Mg(2+)</name>
        <dbReference type="ChEBI" id="CHEBI:18420"/>
    </ligand>
</feature>
<dbReference type="PANTHER" id="PTHR46244">
    <property type="entry name" value="PHOSPHOENOLPYRUVATE-PROTEIN PHOSPHOTRANSFERASE"/>
    <property type="match status" value="1"/>
</dbReference>
<evidence type="ECO:0000259" key="23">
    <source>
        <dbReference type="Pfam" id="PF05524"/>
    </source>
</evidence>
<feature type="binding site" evidence="19">
    <location>
        <position position="379"/>
    </location>
    <ligand>
        <name>phosphoenolpyruvate</name>
        <dbReference type="ChEBI" id="CHEBI:58702"/>
    </ligand>
</feature>
<dbReference type="Pfam" id="PF00391">
    <property type="entry name" value="PEP-utilizers"/>
    <property type="match status" value="1"/>
</dbReference>
<dbReference type="GO" id="GO:0046872">
    <property type="term" value="F:metal ion binding"/>
    <property type="evidence" value="ECO:0007669"/>
    <property type="project" value="UniProtKB-KW"/>
</dbReference>
<organism evidence="24 25">
    <name type="scientific">Paenibacillus swuensis</name>
    <dbReference type="NCBI Taxonomy" id="1178515"/>
    <lineage>
        <taxon>Bacteria</taxon>
        <taxon>Bacillati</taxon>
        <taxon>Bacillota</taxon>
        <taxon>Bacilli</taxon>
        <taxon>Bacillales</taxon>
        <taxon>Paenibacillaceae</taxon>
        <taxon>Paenibacillus</taxon>
    </lineage>
</organism>
<evidence type="ECO:0000256" key="8">
    <source>
        <dbReference type="ARBA" id="ARBA00022448"/>
    </source>
</evidence>
<feature type="binding site" evidence="19">
    <location>
        <position position="512"/>
    </location>
    <ligand>
        <name>phosphoenolpyruvate</name>
        <dbReference type="ChEBI" id="CHEBI:58702"/>
    </ligand>
</feature>
<dbReference type="SUPFAM" id="SSF52009">
    <property type="entry name" value="Phosphohistidine domain"/>
    <property type="match status" value="1"/>
</dbReference>
<dbReference type="EMBL" id="CP011388">
    <property type="protein sequence ID" value="ANE46630.1"/>
    <property type="molecule type" value="Genomic_DNA"/>
</dbReference>
<comment type="similarity">
    <text evidence="5 17">Belongs to the PEP-utilizing enzyme family.</text>
</comment>
<feature type="domain" description="PEP-utilising enzyme mobile" evidence="21">
    <location>
        <begin position="202"/>
        <end position="271"/>
    </location>
</feature>
<evidence type="ECO:0000256" key="9">
    <source>
        <dbReference type="ARBA" id="ARBA00022490"/>
    </source>
</evidence>
<proteinExistence type="inferred from homology"/>
<dbReference type="InterPro" id="IPR023151">
    <property type="entry name" value="PEP_util_CS"/>
</dbReference>
<dbReference type="Pfam" id="PF02896">
    <property type="entry name" value="PEP-utilizers_C"/>
    <property type="match status" value="1"/>
</dbReference>
<dbReference type="AlphaFoldDB" id="A0A172THY9"/>
<name>A0A172THY9_9BACL</name>
<protein>
    <recommendedName>
        <fullName evidence="7 17">Phosphoenolpyruvate-protein phosphotransferase</fullName>
        <ecNumber evidence="6 17">2.7.3.9</ecNumber>
    </recommendedName>
    <alternativeName>
        <fullName evidence="16 17">Phosphotransferase system, enzyme I</fullName>
    </alternativeName>
</protein>
<dbReference type="InterPro" id="IPR050499">
    <property type="entry name" value="PEP-utilizing_PTS_enzyme"/>
</dbReference>
<dbReference type="Proteomes" id="UP000076927">
    <property type="component" value="Chromosome"/>
</dbReference>
<comment type="cofactor">
    <cofactor evidence="2 17 20">
        <name>Mg(2+)</name>
        <dbReference type="ChEBI" id="CHEBI:18420"/>
    </cofactor>
</comment>
<dbReference type="Gene3D" id="3.20.20.60">
    <property type="entry name" value="Phosphoenolpyruvate-binding domains"/>
    <property type="match status" value="1"/>
</dbReference>
<dbReference type="InterPro" id="IPR036637">
    <property type="entry name" value="Phosphohistidine_dom_sf"/>
</dbReference>
<dbReference type="Pfam" id="PF05524">
    <property type="entry name" value="PEP-utilisers_N"/>
    <property type="match status" value="1"/>
</dbReference>
<dbReference type="GO" id="GO:0005737">
    <property type="term" value="C:cytoplasm"/>
    <property type="evidence" value="ECO:0007669"/>
    <property type="project" value="UniProtKB-SubCell"/>
</dbReference>
<dbReference type="Gene3D" id="1.10.274.10">
    <property type="entry name" value="PtsI, HPr-binding domain"/>
    <property type="match status" value="1"/>
</dbReference>
<feature type="binding site" evidence="19">
    <location>
        <begin position="501"/>
        <end position="502"/>
    </location>
    <ligand>
        <name>phosphoenolpyruvate</name>
        <dbReference type="ChEBI" id="CHEBI:58702"/>
    </ligand>
</feature>
<dbReference type="PROSITE" id="PS00742">
    <property type="entry name" value="PEP_ENZYMES_2"/>
    <property type="match status" value="1"/>
</dbReference>
<evidence type="ECO:0000256" key="16">
    <source>
        <dbReference type="ARBA" id="ARBA00033235"/>
    </source>
</evidence>
<keyword evidence="14 17" id="KW-0418">Kinase</keyword>
<evidence type="ECO:0000313" key="25">
    <source>
        <dbReference type="Proteomes" id="UP000076927"/>
    </source>
</evidence>
<evidence type="ECO:0000256" key="6">
    <source>
        <dbReference type="ARBA" id="ARBA00012232"/>
    </source>
</evidence>
<feature type="active site" description="Proton donor" evidence="18">
    <location>
        <position position="549"/>
    </location>
</feature>
<evidence type="ECO:0000256" key="11">
    <source>
        <dbReference type="ARBA" id="ARBA00022679"/>
    </source>
</evidence>
<dbReference type="InterPro" id="IPR040442">
    <property type="entry name" value="Pyrv_kinase-like_dom_sf"/>
</dbReference>
<dbReference type="STRING" id="1178515.SY83_10510"/>
<feature type="active site" description="Tele-phosphohistidine intermediate" evidence="18">
    <location>
        <position position="235"/>
    </location>
</feature>
<comment type="function">
    <text evidence="3 17">General (non sugar-specific) component of the phosphoenolpyruvate-dependent sugar phosphotransferase system (sugar PTS). This major carbohydrate active-transport system catalyzes the phosphorylation of incoming sugar substrates concomitantly with their translocation across the cell membrane. Enzyme I transfers the phosphoryl group from phosphoenolpyruvate (PEP) to the phosphoryl carrier protein (HPr).</text>
</comment>
<evidence type="ECO:0000256" key="2">
    <source>
        <dbReference type="ARBA" id="ARBA00001946"/>
    </source>
</evidence>
<dbReference type="InterPro" id="IPR036618">
    <property type="entry name" value="PtsI_HPr-bd_sf"/>
</dbReference>
<dbReference type="KEGG" id="pswu:SY83_10510"/>
<gene>
    <name evidence="24" type="ORF">SY83_10510</name>
</gene>
<keyword evidence="9 17" id="KW-0963">Cytoplasm</keyword>
<evidence type="ECO:0000256" key="7">
    <source>
        <dbReference type="ARBA" id="ARBA00016544"/>
    </source>
</evidence>
<dbReference type="InterPro" id="IPR006318">
    <property type="entry name" value="PTS_EI-like"/>
</dbReference>
<evidence type="ECO:0000256" key="15">
    <source>
        <dbReference type="ARBA" id="ARBA00022842"/>
    </source>
</evidence>
<dbReference type="RefSeq" id="WP_068606276.1">
    <property type="nucleotide sequence ID" value="NZ_CP011388.1"/>
</dbReference>
<dbReference type="InterPro" id="IPR024692">
    <property type="entry name" value="PTS_EI"/>
</dbReference>
<evidence type="ECO:0000256" key="3">
    <source>
        <dbReference type="ARBA" id="ARBA00002728"/>
    </source>
</evidence>
<evidence type="ECO:0000256" key="10">
    <source>
        <dbReference type="ARBA" id="ARBA00022597"/>
    </source>
</evidence>
<dbReference type="Gene3D" id="3.50.30.10">
    <property type="entry name" value="Phosphohistidine domain"/>
    <property type="match status" value="2"/>
</dbReference>
<keyword evidence="8 17" id="KW-0813">Transport</keyword>
<dbReference type="PRINTS" id="PR01736">
    <property type="entry name" value="PHPHTRNFRASE"/>
</dbReference>
<feature type="binding site" evidence="20">
    <location>
        <position position="502"/>
    </location>
    <ligand>
        <name>Mg(2+)</name>
        <dbReference type="ChEBI" id="CHEBI:18420"/>
    </ligand>
</feature>
<dbReference type="GO" id="GO:0008965">
    <property type="term" value="F:phosphoenolpyruvate-protein phosphotransferase activity"/>
    <property type="evidence" value="ECO:0007669"/>
    <property type="project" value="UniProtKB-EC"/>
</dbReference>
<evidence type="ECO:0000256" key="5">
    <source>
        <dbReference type="ARBA" id="ARBA00007837"/>
    </source>
</evidence>
<keyword evidence="12 17" id="KW-0598">Phosphotransferase system</keyword>